<name>A0A562V6C9_9BACT</name>
<dbReference type="InterPro" id="IPR002559">
    <property type="entry name" value="Transposase_11"/>
</dbReference>
<gene>
    <name evidence="2" type="ORF">JN12_03906</name>
</gene>
<sequence>MRNLTYTTPMLPGFSRQIRRRKPRAAQHKLAEKLALLQQKSFKQIGEVFEKFIPRALLKKEASGAMSWRRLFSKENTFWAFFSQVLDSDGGCMEVIRKLQSYASIKGIKVPSSSTASYCTARKKLPEQMLSDILAHTAERLEQMPETGMLNNRRVIVVDGTGVSMPDTPENQAVWPQTSSQKPGCGFPTARICACFSLETGALLSYAIGNKKNHELPLFRQQWKTFKKGDIFLGDKGFCSYFDIASLGVNKGTGCFSKD</sequence>
<dbReference type="EMBL" id="VLLN01000042">
    <property type="protein sequence ID" value="TWJ13317.1"/>
    <property type="molecule type" value="Genomic_DNA"/>
</dbReference>
<reference evidence="2 3" key="1">
    <citation type="submission" date="2019-07" db="EMBL/GenBank/DDBJ databases">
        <title>Genomic Encyclopedia of Archaeal and Bacterial Type Strains, Phase II (KMG-II): from individual species to whole genera.</title>
        <authorList>
            <person name="Goeker M."/>
        </authorList>
    </citation>
    <scope>NUCLEOTIDE SEQUENCE [LARGE SCALE GENOMIC DNA]</scope>
    <source>
        <strain evidence="2 3">ATCC BAA-1139</strain>
    </source>
</reference>
<protein>
    <submittedName>
        <fullName evidence="2">DDE family transposase</fullName>
    </submittedName>
</protein>
<dbReference type="Pfam" id="PF01609">
    <property type="entry name" value="DDE_Tnp_1"/>
    <property type="match status" value="1"/>
</dbReference>
<proteinExistence type="predicted"/>
<dbReference type="RefSeq" id="WP_246125932.1">
    <property type="nucleotide sequence ID" value="NZ_VLLN01000042.1"/>
</dbReference>
<dbReference type="GO" id="GO:0006313">
    <property type="term" value="P:DNA transposition"/>
    <property type="evidence" value="ECO:0007669"/>
    <property type="project" value="InterPro"/>
</dbReference>
<organism evidence="2 3">
    <name type="scientific">Geobacter argillaceus</name>
    <dbReference type="NCBI Taxonomy" id="345631"/>
    <lineage>
        <taxon>Bacteria</taxon>
        <taxon>Pseudomonadati</taxon>
        <taxon>Thermodesulfobacteriota</taxon>
        <taxon>Desulfuromonadia</taxon>
        <taxon>Geobacterales</taxon>
        <taxon>Geobacteraceae</taxon>
        <taxon>Geobacter</taxon>
    </lineage>
</organism>
<dbReference type="GO" id="GO:0003677">
    <property type="term" value="F:DNA binding"/>
    <property type="evidence" value="ECO:0007669"/>
    <property type="project" value="InterPro"/>
</dbReference>
<dbReference type="Proteomes" id="UP000319449">
    <property type="component" value="Unassembled WGS sequence"/>
</dbReference>
<keyword evidence="3" id="KW-1185">Reference proteome</keyword>
<comment type="caution">
    <text evidence="2">The sequence shown here is derived from an EMBL/GenBank/DDBJ whole genome shotgun (WGS) entry which is preliminary data.</text>
</comment>
<evidence type="ECO:0000313" key="2">
    <source>
        <dbReference type="EMBL" id="TWJ13317.1"/>
    </source>
</evidence>
<feature type="domain" description="Transposase IS4-like" evidence="1">
    <location>
        <begin position="153"/>
        <end position="240"/>
    </location>
</feature>
<accession>A0A562V6C9</accession>
<dbReference type="AlphaFoldDB" id="A0A562V6C9"/>
<evidence type="ECO:0000259" key="1">
    <source>
        <dbReference type="Pfam" id="PF01609"/>
    </source>
</evidence>
<evidence type="ECO:0000313" key="3">
    <source>
        <dbReference type="Proteomes" id="UP000319449"/>
    </source>
</evidence>
<dbReference type="GO" id="GO:0004803">
    <property type="term" value="F:transposase activity"/>
    <property type="evidence" value="ECO:0007669"/>
    <property type="project" value="InterPro"/>
</dbReference>